<feature type="compositionally biased region" description="Basic residues" evidence="1">
    <location>
        <begin position="26"/>
        <end position="37"/>
    </location>
</feature>
<evidence type="ECO:0000256" key="1">
    <source>
        <dbReference type="SAM" id="MobiDB-lite"/>
    </source>
</evidence>
<dbReference type="Proteomes" id="UP001162060">
    <property type="component" value="Unassembled WGS sequence"/>
</dbReference>
<evidence type="ECO:0000313" key="2">
    <source>
        <dbReference type="EMBL" id="CAK7935753.1"/>
    </source>
</evidence>
<organism evidence="2 3">
    <name type="scientific">Peronospora matthiolae</name>
    <dbReference type="NCBI Taxonomy" id="2874970"/>
    <lineage>
        <taxon>Eukaryota</taxon>
        <taxon>Sar</taxon>
        <taxon>Stramenopiles</taxon>
        <taxon>Oomycota</taxon>
        <taxon>Peronosporomycetes</taxon>
        <taxon>Peronosporales</taxon>
        <taxon>Peronosporaceae</taxon>
        <taxon>Peronospora</taxon>
    </lineage>
</organism>
<name>A0AAV1UPX3_9STRA</name>
<gene>
    <name evidence="2" type="ORF">PM001_LOCUS20903</name>
</gene>
<comment type="caution">
    <text evidence="2">The sequence shown here is derived from an EMBL/GenBank/DDBJ whole genome shotgun (WGS) entry which is preliminary data.</text>
</comment>
<feature type="region of interest" description="Disordered" evidence="1">
    <location>
        <begin position="1"/>
        <end position="37"/>
    </location>
</feature>
<feature type="region of interest" description="Disordered" evidence="1">
    <location>
        <begin position="60"/>
        <end position="81"/>
    </location>
</feature>
<sequence length="81" mass="9088">MKRKEHGGGIEESAHSQALEFMSRDNKRKALPAKKTGACHKYGKQGHWIAECHLRIQEDANKTDSSAHTSRKNKSLAIIFS</sequence>
<evidence type="ECO:0008006" key="4">
    <source>
        <dbReference type="Google" id="ProtNLM"/>
    </source>
</evidence>
<protein>
    <recommendedName>
        <fullName evidence="4">CCHC-type domain-containing protein</fullName>
    </recommendedName>
</protein>
<accession>A0AAV1UPX3</accession>
<feature type="compositionally biased region" description="Basic and acidic residues" evidence="1">
    <location>
        <begin position="1"/>
        <end position="14"/>
    </location>
</feature>
<reference evidence="2" key="1">
    <citation type="submission" date="2024-01" db="EMBL/GenBank/DDBJ databases">
        <authorList>
            <person name="Webb A."/>
        </authorList>
    </citation>
    <scope>NUCLEOTIDE SEQUENCE</scope>
    <source>
        <strain evidence="2">Pm1</strain>
    </source>
</reference>
<proteinExistence type="predicted"/>
<dbReference type="EMBL" id="CAKLBY020000222">
    <property type="protein sequence ID" value="CAK7935753.1"/>
    <property type="molecule type" value="Genomic_DNA"/>
</dbReference>
<evidence type="ECO:0000313" key="3">
    <source>
        <dbReference type="Proteomes" id="UP001162060"/>
    </source>
</evidence>
<dbReference type="Gene3D" id="4.10.60.10">
    <property type="entry name" value="Zinc finger, CCHC-type"/>
    <property type="match status" value="1"/>
</dbReference>
<dbReference type="AlphaFoldDB" id="A0AAV1UPX3"/>